<keyword evidence="16" id="KW-0539">Nucleus</keyword>
<dbReference type="AlphaFoldDB" id="A0A642UJX9"/>
<dbReference type="InterPro" id="IPR011011">
    <property type="entry name" value="Znf_FYVE_PHD"/>
</dbReference>
<accession>A0A642UJX9</accession>
<evidence type="ECO:0000256" key="14">
    <source>
        <dbReference type="ARBA" id="ARBA00023015"/>
    </source>
</evidence>
<evidence type="ECO:0000256" key="8">
    <source>
        <dbReference type="ARBA" id="ARBA00022771"/>
    </source>
</evidence>
<dbReference type="OrthoDB" id="5876800at2759"/>
<evidence type="ECO:0000256" key="12">
    <source>
        <dbReference type="ARBA" id="ARBA00023002"/>
    </source>
</evidence>
<keyword evidence="11" id="KW-0223">Dioxygenase</keyword>
<comment type="caution">
    <text evidence="20">The sequence shown here is derived from an EMBL/GenBank/DDBJ whole genome shotgun (WGS) entry which is preliminary data.</text>
</comment>
<dbReference type="Proteomes" id="UP000449547">
    <property type="component" value="Unassembled WGS sequence"/>
</dbReference>
<dbReference type="SMART" id="SM00249">
    <property type="entry name" value="PHD"/>
    <property type="match status" value="1"/>
</dbReference>
<name>A0A642UJX9_DIURU</name>
<evidence type="ECO:0000256" key="16">
    <source>
        <dbReference type="ARBA" id="ARBA00023242"/>
    </source>
</evidence>
<evidence type="ECO:0000256" key="18">
    <source>
        <dbReference type="ARBA" id="ARBA00047915"/>
    </source>
</evidence>
<dbReference type="InterPro" id="IPR019787">
    <property type="entry name" value="Znf_PHD-finger"/>
</dbReference>
<dbReference type="VEuPathDB" id="FungiDB:DIURU_004323"/>
<dbReference type="Gene3D" id="2.60.120.650">
    <property type="entry name" value="Cupin"/>
    <property type="match status" value="1"/>
</dbReference>
<keyword evidence="14" id="KW-0805">Transcription regulation</keyword>
<evidence type="ECO:0000256" key="13">
    <source>
        <dbReference type="ARBA" id="ARBA00023004"/>
    </source>
</evidence>
<organism evidence="20 21">
    <name type="scientific">Diutina rugosa</name>
    <name type="common">Yeast</name>
    <name type="synonym">Candida rugosa</name>
    <dbReference type="NCBI Taxonomy" id="5481"/>
    <lineage>
        <taxon>Eukaryota</taxon>
        <taxon>Fungi</taxon>
        <taxon>Dikarya</taxon>
        <taxon>Ascomycota</taxon>
        <taxon>Saccharomycotina</taxon>
        <taxon>Pichiomycetes</taxon>
        <taxon>Debaryomycetaceae</taxon>
        <taxon>Diutina</taxon>
    </lineage>
</organism>
<evidence type="ECO:0000256" key="3">
    <source>
        <dbReference type="ARBA" id="ARBA00004123"/>
    </source>
</evidence>
<keyword evidence="15" id="KW-0804">Transcription</keyword>
<dbReference type="PANTHER" id="PTHR23123">
    <property type="entry name" value="PHD/F-BOX CONTAINING PROTEIN"/>
    <property type="match status" value="1"/>
</dbReference>
<keyword evidence="8" id="KW-0863">Zinc-finger</keyword>
<evidence type="ECO:0000256" key="9">
    <source>
        <dbReference type="ARBA" id="ARBA00022833"/>
    </source>
</evidence>
<keyword evidence="9" id="KW-0862">Zinc</keyword>
<dbReference type="Pfam" id="PF00628">
    <property type="entry name" value="PHD"/>
    <property type="match status" value="1"/>
</dbReference>
<dbReference type="InterPro" id="IPR041667">
    <property type="entry name" value="Cupin_8"/>
</dbReference>
<comment type="similarity">
    <text evidence="4">Belongs to the JHDM1 histone demethylase family.</text>
</comment>
<dbReference type="SUPFAM" id="SSF51197">
    <property type="entry name" value="Clavaminate synthase-like"/>
    <property type="match status" value="1"/>
</dbReference>
<dbReference type="GeneID" id="54782974"/>
<dbReference type="GO" id="GO:0140680">
    <property type="term" value="F:histone H3K36me/H3K36me2 demethylase activity"/>
    <property type="evidence" value="ECO:0007669"/>
    <property type="project" value="UniProtKB-EC"/>
</dbReference>
<dbReference type="GO" id="GO:0008270">
    <property type="term" value="F:zinc ion binding"/>
    <property type="evidence" value="ECO:0007669"/>
    <property type="project" value="UniProtKB-KW"/>
</dbReference>
<evidence type="ECO:0000256" key="15">
    <source>
        <dbReference type="ARBA" id="ARBA00023163"/>
    </source>
</evidence>
<feature type="domain" description="JmjC" evidence="19">
    <location>
        <begin position="201"/>
        <end position="365"/>
    </location>
</feature>
<comment type="cofactor">
    <cofactor evidence="1">
        <name>Fe(2+)</name>
        <dbReference type="ChEBI" id="CHEBI:29033"/>
    </cofactor>
</comment>
<dbReference type="SMART" id="SM00558">
    <property type="entry name" value="JmjC"/>
    <property type="match status" value="1"/>
</dbReference>
<evidence type="ECO:0000313" key="21">
    <source>
        <dbReference type="Proteomes" id="UP000449547"/>
    </source>
</evidence>
<evidence type="ECO:0000256" key="7">
    <source>
        <dbReference type="ARBA" id="ARBA00022723"/>
    </source>
</evidence>
<sequence length="450" mass="51133">MMTTDACPPSICRAPECGEWISCDVCGQWFHQPCVGVNPQSVAEIVAYHCTNCETKHGPSVTARKSKRSKSKIDYQALDRGETFAVPKLWHPHISRLLAFQNQDDVSVTVIADAKEFTTATPRDRPLLIPQGQSQLEALGMAIPKSFTIDDITNSVGDDTAVEVMDVLTQQGVPGWKLGRWRDYFKSDTRDRIRNVISLEISDSSLGQQFQRPLVVRESDLVDRVWPGPEPRPKITTYCLMSVKDSFTDFHIDFGGTSVYYTVFKGGKHFLFYPPTEENLICYTQWCLDKDQNYTWFGDYSTMHKRRTIKPKGGFKVELTKGDVFFIPSGWIHAVYTPEDSLVIGGNYLTEQDVAMQLRICAVEEATHVPLKYRFPQFDQVMWLTSNWLLQNKQSEEVDDDVVEALIQHHKAQVETKGKSLRLPKAITDATSHIAQLEQLRKIKVESDDT</sequence>
<comment type="catalytic activity">
    <reaction evidence="18">
        <text>N(6),N(6)-dimethyl-L-lysyl(36)-[histone H3] + 2 2-oxoglutarate + 2 O2 = L-lysyl(36)-[histone H3] + 2 formaldehyde + 2 succinate + 2 CO2</text>
        <dbReference type="Rhea" id="RHEA:42032"/>
        <dbReference type="Rhea" id="RHEA-COMP:9785"/>
        <dbReference type="Rhea" id="RHEA-COMP:9787"/>
        <dbReference type="ChEBI" id="CHEBI:15379"/>
        <dbReference type="ChEBI" id="CHEBI:16526"/>
        <dbReference type="ChEBI" id="CHEBI:16810"/>
        <dbReference type="ChEBI" id="CHEBI:16842"/>
        <dbReference type="ChEBI" id="CHEBI:29969"/>
        <dbReference type="ChEBI" id="CHEBI:30031"/>
        <dbReference type="ChEBI" id="CHEBI:61976"/>
        <dbReference type="EC" id="1.14.11.27"/>
    </reaction>
</comment>
<evidence type="ECO:0000256" key="10">
    <source>
        <dbReference type="ARBA" id="ARBA00022853"/>
    </source>
</evidence>
<dbReference type="SUPFAM" id="SSF57903">
    <property type="entry name" value="FYVE/PHD zinc finger"/>
    <property type="match status" value="1"/>
</dbReference>
<dbReference type="InterPro" id="IPR003347">
    <property type="entry name" value="JmjC_dom"/>
</dbReference>
<dbReference type="InterPro" id="IPR001965">
    <property type="entry name" value="Znf_PHD"/>
</dbReference>
<evidence type="ECO:0000256" key="2">
    <source>
        <dbReference type="ARBA" id="ARBA00003909"/>
    </source>
</evidence>
<comment type="subcellular location">
    <subcellularLocation>
        <location evidence="3">Nucleus</location>
    </subcellularLocation>
</comment>
<protein>
    <recommendedName>
        <fullName evidence="6">JmjC domain-containing histone demethylation protein 1</fullName>
        <ecNumber evidence="5">1.14.11.27</ecNumber>
    </recommendedName>
    <alternativeName>
        <fullName evidence="17">[Histone-H3]-lysine-36 demethylase 1</fullName>
    </alternativeName>
</protein>
<evidence type="ECO:0000256" key="6">
    <source>
        <dbReference type="ARBA" id="ARBA00015153"/>
    </source>
</evidence>
<keyword evidence="10" id="KW-0156">Chromatin regulator</keyword>
<evidence type="ECO:0000259" key="19">
    <source>
        <dbReference type="PROSITE" id="PS51184"/>
    </source>
</evidence>
<keyword evidence="13" id="KW-0408">Iron</keyword>
<dbReference type="OMA" id="SVYYTVC"/>
<keyword evidence="12" id="KW-0560">Oxidoreductase</keyword>
<dbReference type="Pfam" id="PF17811">
    <property type="entry name" value="JHD"/>
    <property type="match status" value="1"/>
</dbReference>
<keyword evidence="21" id="KW-1185">Reference proteome</keyword>
<comment type="function">
    <text evidence="2">Histone demethylase that specifically demethylates 'Lys-36' of histone H3, thereby playing a central role in histone code.</text>
</comment>
<reference evidence="20 21" key="1">
    <citation type="submission" date="2019-07" db="EMBL/GenBank/DDBJ databases">
        <title>Genome assembly of two rare yeast pathogens: Diutina rugosa and Trichomonascus ciferrii.</title>
        <authorList>
            <person name="Mixao V."/>
            <person name="Saus E."/>
            <person name="Hansen A."/>
            <person name="Lass-Flor C."/>
            <person name="Gabaldon T."/>
        </authorList>
    </citation>
    <scope>NUCLEOTIDE SEQUENCE [LARGE SCALE GENOMIC DNA]</scope>
    <source>
        <strain evidence="20 21">CBS 613</strain>
    </source>
</reference>
<evidence type="ECO:0000256" key="1">
    <source>
        <dbReference type="ARBA" id="ARBA00001954"/>
    </source>
</evidence>
<evidence type="ECO:0000256" key="11">
    <source>
        <dbReference type="ARBA" id="ARBA00022964"/>
    </source>
</evidence>
<gene>
    <name evidence="20" type="ORF">DIURU_004323</name>
</gene>
<dbReference type="GO" id="GO:0005634">
    <property type="term" value="C:nucleus"/>
    <property type="evidence" value="ECO:0007669"/>
    <property type="project" value="UniProtKB-SubCell"/>
</dbReference>
<dbReference type="InterPro" id="IPR050690">
    <property type="entry name" value="JHDM1_Histone_Demethylase"/>
</dbReference>
<evidence type="ECO:0000256" key="17">
    <source>
        <dbReference type="ARBA" id="ARBA00031083"/>
    </source>
</evidence>
<proteinExistence type="inferred from homology"/>
<evidence type="ECO:0000313" key="20">
    <source>
        <dbReference type="EMBL" id="KAA8899301.1"/>
    </source>
</evidence>
<dbReference type="EMBL" id="SWFT01000124">
    <property type="protein sequence ID" value="KAA8899301.1"/>
    <property type="molecule type" value="Genomic_DNA"/>
</dbReference>
<evidence type="ECO:0000256" key="4">
    <source>
        <dbReference type="ARBA" id="ARBA00008037"/>
    </source>
</evidence>
<dbReference type="Pfam" id="PF13621">
    <property type="entry name" value="Cupin_8"/>
    <property type="match status" value="1"/>
</dbReference>
<dbReference type="EC" id="1.14.11.27" evidence="5"/>
<dbReference type="RefSeq" id="XP_034010815.1">
    <property type="nucleotide sequence ID" value="XM_034157184.1"/>
</dbReference>
<keyword evidence="7" id="KW-0479">Metal-binding</keyword>
<dbReference type="InterPro" id="IPR041070">
    <property type="entry name" value="JHD"/>
</dbReference>
<evidence type="ECO:0000256" key="5">
    <source>
        <dbReference type="ARBA" id="ARBA00013246"/>
    </source>
</evidence>
<dbReference type="PROSITE" id="PS51184">
    <property type="entry name" value="JMJC"/>
    <property type="match status" value="1"/>
</dbReference>